<organism evidence="3 4">
    <name type="scientific">Thalassotalea nanhaiensis</name>
    <dbReference type="NCBI Taxonomy" id="3065648"/>
    <lineage>
        <taxon>Bacteria</taxon>
        <taxon>Pseudomonadati</taxon>
        <taxon>Pseudomonadota</taxon>
        <taxon>Gammaproteobacteria</taxon>
        <taxon>Alteromonadales</taxon>
        <taxon>Colwelliaceae</taxon>
        <taxon>Thalassotalea</taxon>
    </lineage>
</organism>
<feature type="domain" description="Xaa-Pro dipeptidyl-peptidase C-terminal" evidence="2">
    <location>
        <begin position="359"/>
        <end position="612"/>
    </location>
</feature>
<evidence type="ECO:0000259" key="2">
    <source>
        <dbReference type="SMART" id="SM00939"/>
    </source>
</evidence>
<dbReference type="PANTHER" id="PTHR43056:SF10">
    <property type="entry name" value="COCE_NOND FAMILY, PUTATIVE (AFU_ORTHOLOGUE AFUA_7G00600)-RELATED"/>
    <property type="match status" value="1"/>
</dbReference>
<sequence>MYFFKTDFKRYLKNSHIIIVALTLFVHFASHSAPLKSQMVKMSDGVHLSTDIYFSGKIDKARPTILIRTVYNKNNTYNWNPVWQALVEQDYAVVIQDIRGRFESEGIYNIAKGRRKDGVETLDWIIKQPWSNGKVGLSGCSYLGEAQVVLEATNHPALIVGQPQSAASGYYRPGRAWQSFSGGAFELGQTAGWFASNGTKVFYGPNLTGAERSEWFNQKEANEYKMSPDFDFNKYLENIKALPTINLLSLSGAAPSDYSIWRDNAPDGEYFHTLDLVNQNDSVSVPNLFFDTWYDYGARETLMMAEQFRQTAKTKIAQQHQYVIIGPGTHCNFPQKPSELSAGERPLTNTELNYKQLQISWFNKWLKEERNEITKRPFLTYYVLGENKWRYADQWPLKNTQYTNWYLDNNKGANSIAGDGKLSLNKPASLKSDSFIYDPSDPVPSLGGHTCCTGSDTEAGGYDQSSIEQRDDILVYTSDKLTSGIEVTGLLKAKLFVSSSAKDTDFTVKIIDVYPDGKAYNVQEGALRMRYRDSLKDESFMVEGKVYPIEVDLNATSNYFAPGHKIRIEISSSNFPRIERNLNTGEPNHLGTTFIKANNTIFLGAEYASHIELPVIPRNHSD</sequence>
<gene>
    <name evidence="3" type="ORF">RI845_14520</name>
</gene>
<dbReference type="InterPro" id="IPR005674">
    <property type="entry name" value="CocE/Ser_esterase"/>
</dbReference>
<keyword evidence="1 3" id="KW-0378">Hydrolase</keyword>
<dbReference type="SUPFAM" id="SSF53474">
    <property type="entry name" value="alpha/beta-Hydrolases"/>
    <property type="match status" value="1"/>
</dbReference>
<dbReference type="NCBIfam" id="TIGR00976">
    <property type="entry name" value="CocE_NonD"/>
    <property type="match status" value="1"/>
</dbReference>
<dbReference type="Pfam" id="PF08530">
    <property type="entry name" value="PepX_C"/>
    <property type="match status" value="1"/>
</dbReference>
<evidence type="ECO:0000313" key="4">
    <source>
        <dbReference type="Proteomes" id="UP001248581"/>
    </source>
</evidence>
<dbReference type="SUPFAM" id="SSF49785">
    <property type="entry name" value="Galactose-binding domain-like"/>
    <property type="match status" value="1"/>
</dbReference>
<dbReference type="InterPro" id="IPR013736">
    <property type="entry name" value="Xaa-Pro_dipept_C"/>
</dbReference>
<dbReference type="InterPro" id="IPR008979">
    <property type="entry name" value="Galactose-bd-like_sf"/>
</dbReference>
<dbReference type="Pfam" id="PF02129">
    <property type="entry name" value="Peptidase_S15"/>
    <property type="match status" value="1"/>
</dbReference>
<dbReference type="GO" id="GO:0016787">
    <property type="term" value="F:hydrolase activity"/>
    <property type="evidence" value="ECO:0007669"/>
    <property type="project" value="UniProtKB-KW"/>
</dbReference>
<name>A0ABY9TG20_9GAMM</name>
<reference evidence="4" key="1">
    <citation type="submission" date="2023-09" db="EMBL/GenBank/DDBJ databases">
        <authorList>
            <person name="Li S."/>
            <person name="Li X."/>
            <person name="Zhang C."/>
            <person name="Zhao Z."/>
        </authorList>
    </citation>
    <scope>NUCLEOTIDE SEQUENCE [LARGE SCALE GENOMIC DNA]</scope>
    <source>
        <strain evidence="4">SQ345</strain>
    </source>
</reference>
<dbReference type="SMART" id="SM00939">
    <property type="entry name" value="PepX_C"/>
    <property type="match status" value="1"/>
</dbReference>
<dbReference type="Gene3D" id="2.60.120.260">
    <property type="entry name" value="Galactose-binding domain-like"/>
    <property type="match status" value="1"/>
</dbReference>
<dbReference type="InterPro" id="IPR000383">
    <property type="entry name" value="Xaa-Pro-like_dom"/>
</dbReference>
<keyword evidence="4" id="KW-1185">Reference proteome</keyword>
<dbReference type="EMBL" id="CP134146">
    <property type="protein sequence ID" value="WNC67728.1"/>
    <property type="molecule type" value="Genomic_DNA"/>
</dbReference>
<evidence type="ECO:0000313" key="3">
    <source>
        <dbReference type="EMBL" id="WNC67728.1"/>
    </source>
</evidence>
<dbReference type="Gene3D" id="3.40.50.1820">
    <property type="entry name" value="alpha/beta hydrolase"/>
    <property type="match status" value="1"/>
</dbReference>
<dbReference type="InterPro" id="IPR029058">
    <property type="entry name" value="AB_hydrolase_fold"/>
</dbReference>
<evidence type="ECO:0000256" key="1">
    <source>
        <dbReference type="ARBA" id="ARBA00022801"/>
    </source>
</evidence>
<dbReference type="Gene3D" id="1.10.3020.10">
    <property type="entry name" value="alpha-amino acid ester hydrolase ( Helical cap domain)"/>
    <property type="match status" value="1"/>
</dbReference>
<accession>A0ABY9TG20</accession>
<protein>
    <submittedName>
        <fullName evidence="3">CocE/NonD family hydrolase</fullName>
    </submittedName>
</protein>
<dbReference type="PANTHER" id="PTHR43056">
    <property type="entry name" value="PEPTIDASE S9 PROLYL OLIGOPEPTIDASE"/>
    <property type="match status" value="1"/>
</dbReference>
<proteinExistence type="predicted"/>
<dbReference type="RefSeq" id="WP_348386887.1">
    <property type="nucleotide sequence ID" value="NZ_CP134146.1"/>
</dbReference>
<dbReference type="InterPro" id="IPR050585">
    <property type="entry name" value="Xaa-Pro_dipeptidyl-ppase/CocE"/>
</dbReference>
<dbReference type="Proteomes" id="UP001248581">
    <property type="component" value="Chromosome"/>
</dbReference>